<comment type="similarity">
    <text evidence="2 6">Belongs to the FKBP-type PPIase family.</text>
</comment>
<dbReference type="KEGG" id="sgn:SGRA_2524"/>
<proteinExistence type="inferred from homology"/>
<evidence type="ECO:0000259" key="7">
    <source>
        <dbReference type="PROSITE" id="PS50059"/>
    </source>
</evidence>
<dbReference type="InterPro" id="IPR046357">
    <property type="entry name" value="PPIase_dom_sf"/>
</dbReference>
<evidence type="ECO:0000256" key="1">
    <source>
        <dbReference type="ARBA" id="ARBA00000971"/>
    </source>
</evidence>
<keyword evidence="9" id="KW-1185">Reference proteome</keyword>
<dbReference type="PANTHER" id="PTHR43811:SF19">
    <property type="entry name" value="39 KDA FK506-BINDING NUCLEAR PROTEIN"/>
    <property type="match status" value="1"/>
</dbReference>
<dbReference type="HOGENOM" id="CLU_013615_7_2_10"/>
<protein>
    <recommendedName>
        <fullName evidence="6">Peptidyl-prolyl cis-trans isomerase</fullName>
        <ecNumber evidence="6">5.2.1.8</ecNumber>
    </recommendedName>
</protein>
<sequence>MNYKFFILCLLALPFLTSCEKQSEKDREKILNYIEDNNLNAQEGEDGLFYVIEVEGTGDTASIADEVEVHYEGFLLNGDKFDSSIDRGTPATFPLANVIKGWQLGIPKFKEGGSGKLLIPSALGYGATGTSSIPANSVLIFDVEVIEVL</sequence>
<dbReference type="RefSeq" id="WP_015692865.1">
    <property type="nucleotide sequence ID" value="NC_016940.1"/>
</dbReference>
<dbReference type="InterPro" id="IPR001179">
    <property type="entry name" value="PPIase_FKBP_dom"/>
</dbReference>
<dbReference type="PANTHER" id="PTHR43811">
    <property type="entry name" value="FKBP-TYPE PEPTIDYL-PROLYL CIS-TRANS ISOMERASE FKPA"/>
    <property type="match status" value="1"/>
</dbReference>
<organism evidence="8 9">
    <name type="scientific">Saprospira grandis (strain Lewin)</name>
    <dbReference type="NCBI Taxonomy" id="984262"/>
    <lineage>
        <taxon>Bacteria</taxon>
        <taxon>Pseudomonadati</taxon>
        <taxon>Bacteroidota</taxon>
        <taxon>Saprospiria</taxon>
        <taxon>Saprospirales</taxon>
        <taxon>Saprospiraceae</taxon>
        <taxon>Saprospira</taxon>
    </lineage>
</organism>
<dbReference type="Gene3D" id="3.10.50.40">
    <property type="match status" value="1"/>
</dbReference>
<evidence type="ECO:0000256" key="6">
    <source>
        <dbReference type="RuleBase" id="RU003915"/>
    </source>
</evidence>
<keyword evidence="3 5" id="KW-0697">Rotamase</keyword>
<dbReference type="SUPFAM" id="SSF54534">
    <property type="entry name" value="FKBP-like"/>
    <property type="match status" value="1"/>
</dbReference>
<evidence type="ECO:0000256" key="3">
    <source>
        <dbReference type="ARBA" id="ARBA00023110"/>
    </source>
</evidence>
<dbReference type="GO" id="GO:0003755">
    <property type="term" value="F:peptidyl-prolyl cis-trans isomerase activity"/>
    <property type="evidence" value="ECO:0007669"/>
    <property type="project" value="UniProtKB-UniRule"/>
</dbReference>
<keyword evidence="4 5" id="KW-0413">Isomerase</keyword>
<dbReference type="EMBL" id="CP002831">
    <property type="protein sequence ID" value="AFC25252.1"/>
    <property type="molecule type" value="Genomic_DNA"/>
</dbReference>
<dbReference type="OrthoDB" id="9814548at2"/>
<reference evidence="8 9" key="1">
    <citation type="journal article" date="2012" name="Stand. Genomic Sci.">
        <title>Complete genome sequencing and analysis of Saprospira grandis str. Lewin, a predatory marine bacterium.</title>
        <authorList>
            <person name="Saw J.H."/>
            <person name="Yuryev A."/>
            <person name="Kanbe M."/>
            <person name="Hou S."/>
            <person name="Young A.G."/>
            <person name="Aizawa S."/>
            <person name="Alam M."/>
        </authorList>
    </citation>
    <scope>NUCLEOTIDE SEQUENCE [LARGE SCALE GENOMIC DNA]</scope>
    <source>
        <strain evidence="8 9">Lewin</strain>
    </source>
</reference>
<dbReference type="Pfam" id="PF00254">
    <property type="entry name" value="FKBP_C"/>
    <property type="match status" value="1"/>
</dbReference>
<dbReference type="eggNOG" id="COG0545">
    <property type="taxonomic scope" value="Bacteria"/>
</dbReference>
<evidence type="ECO:0000256" key="5">
    <source>
        <dbReference type="PROSITE-ProRule" id="PRU00277"/>
    </source>
</evidence>
<dbReference type="PROSITE" id="PS51257">
    <property type="entry name" value="PROKAR_LIPOPROTEIN"/>
    <property type="match status" value="1"/>
</dbReference>
<evidence type="ECO:0000256" key="2">
    <source>
        <dbReference type="ARBA" id="ARBA00006577"/>
    </source>
</evidence>
<accession>H6L6K6</accession>
<gene>
    <name evidence="8" type="ordered locus">SGRA_2524</name>
</gene>
<feature type="domain" description="PPIase FKBP-type" evidence="7">
    <location>
        <begin position="64"/>
        <end position="149"/>
    </location>
</feature>
<dbReference type="Proteomes" id="UP000007519">
    <property type="component" value="Chromosome"/>
</dbReference>
<comment type="catalytic activity">
    <reaction evidence="1 5 6">
        <text>[protein]-peptidylproline (omega=180) = [protein]-peptidylproline (omega=0)</text>
        <dbReference type="Rhea" id="RHEA:16237"/>
        <dbReference type="Rhea" id="RHEA-COMP:10747"/>
        <dbReference type="Rhea" id="RHEA-COMP:10748"/>
        <dbReference type="ChEBI" id="CHEBI:83833"/>
        <dbReference type="ChEBI" id="CHEBI:83834"/>
        <dbReference type="EC" id="5.2.1.8"/>
    </reaction>
</comment>
<evidence type="ECO:0000313" key="9">
    <source>
        <dbReference type="Proteomes" id="UP000007519"/>
    </source>
</evidence>
<dbReference type="AlphaFoldDB" id="H6L6K6"/>
<evidence type="ECO:0000256" key="4">
    <source>
        <dbReference type="ARBA" id="ARBA00023235"/>
    </source>
</evidence>
<name>H6L6K6_SAPGL</name>
<dbReference type="EC" id="5.2.1.8" evidence="6"/>
<dbReference type="PROSITE" id="PS50059">
    <property type="entry name" value="FKBP_PPIASE"/>
    <property type="match status" value="1"/>
</dbReference>
<dbReference type="STRING" id="984262.SGRA_2524"/>
<evidence type="ECO:0000313" key="8">
    <source>
        <dbReference type="EMBL" id="AFC25252.1"/>
    </source>
</evidence>